<comment type="caution">
    <text evidence="2">The sequence shown here is derived from an EMBL/GenBank/DDBJ whole genome shotgun (WGS) entry which is preliminary data.</text>
</comment>
<dbReference type="OrthoDB" id="69587at2157"/>
<evidence type="ECO:0000313" key="3">
    <source>
        <dbReference type="Proteomes" id="UP000466535"/>
    </source>
</evidence>
<dbReference type="NCBIfam" id="NF011465">
    <property type="entry name" value="PRK14886.1-1"/>
    <property type="match status" value="1"/>
</dbReference>
<dbReference type="RefSeq" id="WP_159763919.1">
    <property type="nucleotide sequence ID" value="NZ_WUUT01000003.1"/>
</dbReference>
<accession>A0A6B0TF24</accession>
<gene>
    <name evidence="2" type="ORF">GRX03_09250</name>
</gene>
<name>A0A6B0TF24_9EURY</name>
<dbReference type="SUPFAM" id="SSF143870">
    <property type="entry name" value="PF0523-like"/>
    <property type="match status" value="1"/>
</dbReference>
<comment type="similarity">
    <text evidence="1">Belongs to the CGI121/TPRKB family.</text>
</comment>
<protein>
    <submittedName>
        <fullName evidence="2">KEOPS complex component</fullName>
    </submittedName>
</protein>
<evidence type="ECO:0000313" key="2">
    <source>
        <dbReference type="EMBL" id="MXR51789.1"/>
    </source>
</evidence>
<reference evidence="2 3" key="1">
    <citation type="submission" date="2019-12" db="EMBL/GenBank/DDBJ databases">
        <title>Isolation and characterization of three novel carbon monoxide-oxidizing members of Halobacteria from salione crusts and soils.</title>
        <authorList>
            <person name="Myers M.R."/>
            <person name="King G.M."/>
        </authorList>
    </citation>
    <scope>NUCLEOTIDE SEQUENCE [LARGE SCALE GENOMIC DNA]</scope>
    <source>
        <strain evidence="2 3">WSH3</strain>
    </source>
</reference>
<dbReference type="EMBL" id="WUUT01000003">
    <property type="protein sequence ID" value="MXR51789.1"/>
    <property type="molecule type" value="Genomic_DNA"/>
</dbReference>
<dbReference type="InterPro" id="IPR036504">
    <property type="entry name" value="CGI121/TPRKB_sf"/>
</dbReference>
<evidence type="ECO:0000256" key="1">
    <source>
        <dbReference type="ARBA" id="ARBA00005546"/>
    </source>
</evidence>
<dbReference type="Pfam" id="PF08617">
    <property type="entry name" value="CGI-121"/>
    <property type="match status" value="1"/>
</dbReference>
<dbReference type="InterPro" id="IPR013926">
    <property type="entry name" value="CGI121/TPRKB"/>
</dbReference>
<dbReference type="PIRSF" id="PIRSF022062">
    <property type="entry name" value="UCP022062"/>
    <property type="match status" value="1"/>
</dbReference>
<dbReference type="InterPro" id="IPR016799">
    <property type="entry name" value="UCP022062"/>
</dbReference>
<dbReference type="Gene3D" id="3.30.2380.10">
    <property type="entry name" value="CGI121/TPRKB"/>
    <property type="match status" value="1"/>
</dbReference>
<dbReference type="Proteomes" id="UP000466535">
    <property type="component" value="Unassembled WGS sequence"/>
</dbReference>
<keyword evidence="3" id="KW-1185">Reference proteome</keyword>
<sequence>MQIVEGHANIEAVEEFVERIGEIGDEHGVVVQGFDARYVADAAHLRRAVDHAARAIERGETIADDPGVEILLYAAGRRQINRALEMGVSAGDCPLAAVVVDLDSHEWRGDATGSDDRPETDAERAAAEALRGELEPGVTLGSAADEQLRSYFDVTERELAATDGTISDLIRERVTLLVVER</sequence>
<dbReference type="AlphaFoldDB" id="A0A6B0TF24"/>
<proteinExistence type="inferred from homology"/>
<organism evidence="2 3">
    <name type="scientific">Halovenus carboxidivorans</name>
    <dbReference type="NCBI Taxonomy" id="2692199"/>
    <lineage>
        <taxon>Archaea</taxon>
        <taxon>Methanobacteriati</taxon>
        <taxon>Methanobacteriota</taxon>
        <taxon>Stenosarchaea group</taxon>
        <taxon>Halobacteria</taxon>
        <taxon>Halobacteriales</taxon>
        <taxon>Haloarculaceae</taxon>
        <taxon>Halovenus</taxon>
    </lineage>
</organism>